<dbReference type="Proteomes" id="UP000828390">
    <property type="component" value="Unassembled WGS sequence"/>
</dbReference>
<proteinExistence type="predicted"/>
<feature type="compositionally biased region" description="Polar residues" evidence="1">
    <location>
        <begin position="113"/>
        <end position="132"/>
    </location>
</feature>
<reference evidence="2" key="2">
    <citation type="submission" date="2020-11" db="EMBL/GenBank/DDBJ databases">
        <authorList>
            <person name="McCartney M.A."/>
            <person name="Auch B."/>
            <person name="Kono T."/>
            <person name="Mallez S."/>
            <person name="Becker A."/>
            <person name="Gohl D.M."/>
            <person name="Silverstein K.A.T."/>
            <person name="Koren S."/>
            <person name="Bechman K.B."/>
            <person name="Herman A."/>
            <person name="Abrahante J.E."/>
            <person name="Garbe J."/>
        </authorList>
    </citation>
    <scope>NUCLEOTIDE SEQUENCE</scope>
    <source>
        <strain evidence="2">Duluth1</strain>
        <tissue evidence="2">Whole animal</tissue>
    </source>
</reference>
<protein>
    <submittedName>
        <fullName evidence="2">Uncharacterized protein</fullName>
    </submittedName>
</protein>
<dbReference type="EMBL" id="JAIWYP010000004">
    <property type="protein sequence ID" value="KAH3833983.1"/>
    <property type="molecule type" value="Genomic_DNA"/>
</dbReference>
<keyword evidence="3" id="KW-1185">Reference proteome</keyword>
<evidence type="ECO:0000256" key="1">
    <source>
        <dbReference type="SAM" id="MobiDB-lite"/>
    </source>
</evidence>
<comment type="caution">
    <text evidence="2">The sequence shown here is derived from an EMBL/GenBank/DDBJ whole genome shotgun (WGS) entry which is preliminary data.</text>
</comment>
<accession>A0A9D4QJN4</accession>
<sequence>MERPWRHTTRCMGNVKCGQCEGRVIICRLGDDNDQPATVRLTEGLRTMTDRHRTERVRRPKDSGQCTWTDHVGRFSAKHLHFKHGKCHLHKQKHDQEKEEPLQPHINPEQAESIAQSKKMSNASECTSIKGSSLNPKLDPPSFFTSLWFFELLNYYHSSNYNGEAENYNGRGMVRGDNPKKG</sequence>
<evidence type="ECO:0000313" key="2">
    <source>
        <dbReference type="EMBL" id="KAH3833983.1"/>
    </source>
</evidence>
<gene>
    <name evidence="2" type="ORF">DPMN_107301</name>
</gene>
<dbReference type="AlphaFoldDB" id="A0A9D4QJN4"/>
<evidence type="ECO:0000313" key="3">
    <source>
        <dbReference type="Proteomes" id="UP000828390"/>
    </source>
</evidence>
<name>A0A9D4QJN4_DREPO</name>
<reference evidence="2" key="1">
    <citation type="journal article" date="2019" name="bioRxiv">
        <title>The Genome of the Zebra Mussel, Dreissena polymorpha: A Resource for Invasive Species Research.</title>
        <authorList>
            <person name="McCartney M.A."/>
            <person name="Auch B."/>
            <person name="Kono T."/>
            <person name="Mallez S."/>
            <person name="Zhang Y."/>
            <person name="Obille A."/>
            <person name="Becker A."/>
            <person name="Abrahante J.E."/>
            <person name="Garbe J."/>
            <person name="Badalamenti J.P."/>
            <person name="Herman A."/>
            <person name="Mangelson H."/>
            <person name="Liachko I."/>
            <person name="Sullivan S."/>
            <person name="Sone E.D."/>
            <person name="Koren S."/>
            <person name="Silverstein K.A.T."/>
            <person name="Beckman K.B."/>
            <person name="Gohl D.M."/>
        </authorList>
    </citation>
    <scope>NUCLEOTIDE SEQUENCE</scope>
    <source>
        <strain evidence="2">Duluth1</strain>
        <tissue evidence="2">Whole animal</tissue>
    </source>
</reference>
<organism evidence="2 3">
    <name type="scientific">Dreissena polymorpha</name>
    <name type="common">Zebra mussel</name>
    <name type="synonym">Mytilus polymorpha</name>
    <dbReference type="NCBI Taxonomy" id="45954"/>
    <lineage>
        <taxon>Eukaryota</taxon>
        <taxon>Metazoa</taxon>
        <taxon>Spiralia</taxon>
        <taxon>Lophotrochozoa</taxon>
        <taxon>Mollusca</taxon>
        <taxon>Bivalvia</taxon>
        <taxon>Autobranchia</taxon>
        <taxon>Heteroconchia</taxon>
        <taxon>Euheterodonta</taxon>
        <taxon>Imparidentia</taxon>
        <taxon>Neoheterodontei</taxon>
        <taxon>Myida</taxon>
        <taxon>Dreissenoidea</taxon>
        <taxon>Dreissenidae</taxon>
        <taxon>Dreissena</taxon>
    </lineage>
</organism>
<feature type="region of interest" description="Disordered" evidence="1">
    <location>
        <begin position="111"/>
        <end position="132"/>
    </location>
</feature>